<evidence type="ECO:0000313" key="4">
    <source>
        <dbReference type="Proteomes" id="UP000053244"/>
    </source>
</evidence>
<keyword evidence="4" id="KW-1185">Reference proteome</keyword>
<proteinExistence type="inferred from homology"/>
<evidence type="ECO:0000256" key="1">
    <source>
        <dbReference type="ARBA" id="ARBA00007169"/>
    </source>
</evidence>
<evidence type="ECO:0000259" key="2">
    <source>
        <dbReference type="Pfam" id="PF00975"/>
    </source>
</evidence>
<dbReference type="PANTHER" id="PTHR11487">
    <property type="entry name" value="THIOESTERASE"/>
    <property type="match status" value="1"/>
</dbReference>
<dbReference type="Gene3D" id="3.40.50.1820">
    <property type="entry name" value="alpha/beta hydrolase"/>
    <property type="match status" value="1"/>
</dbReference>
<organism evidence="3 4">
    <name type="scientific">Actinoplanes awajinensis subsp. mycoplanecinus</name>
    <dbReference type="NCBI Taxonomy" id="135947"/>
    <lineage>
        <taxon>Bacteria</taxon>
        <taxon>Bacillati</taxon>
        <taxon>Actinomycetota</taxon>
        <taxon>Actinomycetes</taxon>
        <taxon>Micromonosporales</taxon>
        <taxon>Micromonosporaceae</taxon>
        <taxon>Actinoplanes</taxon>
    </lineage>
</organism>
<comment type="caution">
    <text evidence="3">The sequence shown here is derived from an EMBL/GenBank/DDBJ whole genome shotgun (WGS) entry which is preliminary data.</text>
</comment>
<dbReference type="InterPro" id="IPR012223">
    <property type="entry name" value="TEII"/>
</dbReference>
<dbReference type="InterPro" id="IPR001031">
    <property type="entry name" value="Thioesterase"/>
</dbReference>
<sequence length="192" mass="20575">MGALADEVTDAIRGLLDRPVVILGHSMGALVGYEVTGRLTACGEHRAVRRLVVSGSAAPGRTRAFRGQQDAGSRSDDDLVLMLEKSGAQGLALLDDPGMRSVLLPAIRNDYRIVQAYAAEPRGALDVEITALSGLADPFIRPDEVRAWSSVTSGRFRYRSFPGGHFYLTHREEDVVRAALEAIGTGDSHASC</sequence>
<accession>A0A101JFN7</accession>
<reference evidence="3 4" key="1">
    <citation type="submission" date="2015-10" db="EMBL/GenBank/DDBJ databases">
        <authorList>
            <person name="Gilbert D.G."/>
        </authorList>
    </citation>
    <scope>NUCLEOTIDE SEQUENCE [LARGE SCALE GENOMIC DNA]</scope>
    <source>
        <strain evidence="3 4">NRRL B-16712</strain>
    </source>
</reference>
<dbReference type="SUPFAM" id="SSF53474">
    <property type="entry name" value="alpha/beta-Hydrolases"/>
    <property type="match status" value="1"/>
</dbReference>
<gene>
    <name evidence="3" type="ORF">ADL15_39495</name>
</gene>
<evidence type="ECO:0000313" key="3">
    <source>
        <dbReference type="EMBL" id="KUL25889.1"/>
    </source>
</evidence>
<dbReference type="EMBL" id="LLZH01000310">
    <property type="protein sequence ID" value="KUL25889.1"/>
    <property type="molecule type" value="Genomic_DNA"/>
</dbReference>
<feature type="domain" description="Thioesterase" evidence="2">
    <location>
        <begin position="2"/>
        <end position="178"/>
    </location>
</feature>
<dbReference type="InterPro" id="IPR029058">
    <property type="entry name" value="AB_hydrolase_fold"/>
</dbReference>
<dbReference type="Pfam" id="PF00975">
    <property type="entry name" value="Thioesterase"/>
    <property type="match status" value="1"/>
</dbReference>
<dbReference type="AlphaFoldDB" id="A0A101JFN7"/>
<name>A0A101JFN7_9ACTN</name>
<comment type="similarity">
    <text evidence="1">Belongs to the thioesterase family.</text>
</comment>
<protein>
    <recommendedName>
        <fullName evidence="2">Thioesterase domain-containing protein</fullName>
    </recommendedName>
</protein>
<dbReference type="Proteomes" id="UP000053244">
    <property type="component" value="Unassembled WGS sequence"/>
</dbReference>
<dbReference type="GO" id="GO:0008610">
    <property type="term" value="P:lipid biosynthetic process"/>
    <property type="evidence" value="ECO:0007669"/>
    <property type="project" value="TreeGrafter"/>
</dbReference>
<dbReference type="PANTHER" id="PTHR11487:SF0">
    <property type="entry name" value="S-ACYL FATTY ACID SYNTHASE THIOESTERASE, MEDIUM CHAIN"/>
    <property type="match status" value="1"/>
</dbReference>